<dbReference type="Proteomes" id="UP000280434">
    <property type="component" value="Unassembled WGS sequence"/>
</dbReference>
<evidence type="ECO:0000313" key="2">
    <source>
        <dbReference type="Proteomes" id="UP000280434"/>
    </source>
</evidence>
<dbReference type="InterPro" id="IPR036390">
    <property type="entry name" value="WH_DNA-bd_sf"/>
</dbReference>
<protein>
    <recommendedName>
        <fullName evidence="3">MarR family transcriptional regulator</fullName>
    </recommendedName>
</protein>
<keyword evidence="2" id="KW-1185">Reference proteome</keyword>
<dbReference type="OrthoDB" id="9034398at2"/>
<comment type="caution">
    <text evidence="1">The sequence shown here is derived from an EMBL/GenBank/DDBJ whole genome shotgun (WGS) entry which is preliminary data.</text>
</comment>
<evidence type="ECO:0008006" key="3">
    <source>
        <dbReference type="Google" id="ProtNLM"/>
    </source>
</evidence>
<evidence type="ECO:0000313" key="1">
    <source>
        <dbReference type="EMBL" id="RKP50517.1"/>
    </source>
</evidence>
<reference evidence="1 2" key="1">
    <citation type="submission" date="2018-10" db="EMBL/GenBank/DDBJ databases">
        <title>Paraburkholderia sp. 7MK8-2, isolated from soil.</title>
        <authorList>
            <person name="Gao Z.-H."/>
            <person name="Qiu L.-H."/>
        </authorList>
    </citation>
    <scope>NUCLEOTIDE SEQUENCE [LARGE SCALE GENOMIC DNA]</scope>
    <source>
        <strain evidence="1 2">7MK8-2</strain>
    </source>
</reference>
<dbReference type="SUPFAM" id="SSF46785">
    <property type="entry name" value="Winged helix' DNA-binding domain"/>
    <property type="match status" value="1"/>
</dbReference>
<name>A0A494XIE6_9BURK</name>
<accession>A0A494XIE6</accession>
<proteinExistence type="predicted"/>
<sequence>MSVVDHRMQFGSRRICEFLLAHPGATRRQVSEGLGSIYVTVKKTLAQLERNGYVKREGDYSSTFTLTGKSFPPSVECMPRARPEAKAKTWAPAAIKRGELERILFDMVRLGCSEREYERECEDEAWLLEAAA</sequence>
<dbReference type="AlphaFoldDB" id="A0A494XIE6"/>
<organism evidence="1 2">
    <name type="scientific">Trinickia fusca</name>
    <dbReference type="NCBI Taxonomy" id="2419777"/>
    <lineage>
        <taxon>Bacteria</taxon>
        <taxon>Pseudomonadati</taxon>
        <taxon>Pseudomonadota</taxon>
        <taxon>Betaproteobacteria</taxon>
        <taxon>Burkholderiales</taxon>
        <taxon>Burkholderiaceae</taxon>
        <taxon>Trinickia</taxon>
    </lineage>
</organism>
<gene>
    <name evidence="1" type="ORF">D7S89_05270</name>
</gene>
<dbReference type="EMBL" id="RBZV01000002">
    <property type="protein sequence ID" value="RKP50517.1"/>
    <property type="molecule type" value="Genomic_DNA"/>
</dbReference>
<dbReference type="RefSeq" id="WP_121276354.1">
    <property type="nucleotide sequence ID" value="NZ_RBZV01000002.1"/>
</dbReference>